<dbReference type="PANTHER" id="PTHR34223:SF101">
    <property type="entry name" value="F-BOX DOMAIN-CONTAINING PROTEIN"/>
    <property type="match status" value="1"/>
</dbReference>
<feature type="domain" description="F-box" evidence="1">
    <location>
        <begin position="7"/>
        <end position="46"/>
    </location>
</feature>
<comment type="caution">
    <text evidence="2">The sequence shown here is derived from an EMBL/GenBank/DDBJ whole genome shotgun (WGS) entry which is preliminary data.</text>
</comment>
<reference evidence="2" key="2">
    <citation type="submission" date="2022-01" db="EMBL/GenBank/DDBJ databases">
        <authorList>
            <person name="Yamashiro T."/>
            <person name="Shiraishi A."/>
            <person name="Satake H."/>
            <person name="Nakayama K."/>
        </authorList>
    </citation>
    <scope>NUCLEOTIDE SEQUENCE</scope>
</reference>
<dbReference type="EMBL" id="BQNB010021293">
    <property type="protein sequence ID" value="GJU04880.1"/>
    <property type="molecule type" value="Genomic_DNA"/>
</dbReference>
<proteinExistence type="predicted"/>
<reference evidence="2" key="1">
    <citation type="journal article" date="2022" name="Int. J. Mol. Sci.">
        <title>Draft Genome of Tanacetum Coccineum: Genomic Comparison of Closely Related Tanacetum-Family Plants.</title>
        <authorList>
            <person name="Yamashiro T."/>
            <person name="Shiraishi A."/>
            <person name="Nakayama K."/>
            <person name="Satake H."/>
        </authorList>
    </citation>
    <scope>NUCLEOTIDE SEQUENCE</scope>
</reference>
<organism evidence="2 3">
    <name type="scientific">Tanacetum coccineum</name>
    <dbReference type="NCBI Taxonomy" id="301880"/>
    <lineage>
        <taxon>Eukaryota</taxon>
        <taxon>Viridiplantae</taxon>
        <taxon>Streptophyta</taxon>
        <taxon>Embryophyta</taxon>
        <taxon>Tracheophyta</taxon>
        <taxon>Spermatophyta</taxon>
        <taxon>Magnoliopsida</taxon>
        <taxon>eudicotyledons</taxon>
        <taxon>Gunneridae</taxon>
        <taxon>Pentapetalae</taxon>
        <taxon>asterids</taxon>
        <taxon>campanulids</taxon>
        <taxon>Asterales</taxon>
        <taxon>Asteraceae</taxon>
        <taxon>Asteroideae</taxon>
        <taxon>Anthemideae</taxon>
        <taxon>Anthemidinae</taxon>
        <taxon>Tanacetum</taxon>
    </lineage>
</organism>
<sequence>MEDRLTNLLESLQLRIMSTLDAQCVVQTSVLSKSWHPLWKSVPILRLNSYDFENQFCKLDKFVEKVLSPQRDMDLDTLIYKRDKVSRAMIIKKVIDYAFSHNVKHLDLWVDGVEGHEWPVVLHGFVDSLISLRLQSDEDNVRCACLGPVSRSFRKLTDLYLKLAVITDQDPLSGFPMLNKLTLVRCELNINGKTLRVHAQQLSELSIAPYEKCIDCIELMTPKLKLFKYEGFRFPVLKTCDGLPNLDSVVVAFAGKSKNFDDEKRMFDDLMMFFNKVYSVKSLKACKGIIRILSLF</sequence>
<gene>
    <name evidence="2" type="ORF">Tco_1121310</name>
</gene>
<keyword evidence="3" id="KW-1185">Reference proteome</keyword>
<evidence type="ECO:0000259" key="1">
    <source>
        <dbReference type="Pfam" id="PF00646"/>
    </source>
</evidence>
<dbReference type="InterPro" id="IPR001810">
    <property type="entry name" value="F-box_dom"/>
</dbReference>
<accession>A0ABQ5IYV9</accession>
<dbReference type="InterPro" id="IPR036047">
    <property type="entry name" value="F-box-like_dom_sf"/>
</dbReference>
<dbReference type="PANTHER" id="PTHR34223">
    <property type="entry name" value="OS11G0201299 PROTEIN"/>
    <property type="match status" value="1"/>
</dbReference>
<dbReference type="InterPro" id="IPR053197">
    <property type="entry name" value="F-box_SCFL_complex_component"/>
</dbReference>
<dbReference type="SUPFAM" id="SSF81383">
    <property type="entry name" value="F-box domain"/>
    <property type="match status" value="1"/>
</dbReference>
<protein>
    <submittedName>
        <fullName evidence="2">F-box/LRR-repeat protein-like protein</fullName>
    </submittedName>
</protein>
<evidence type="ECO:0000313" key="3">
    <source>
        <dbReference type="Proteomes" id="UP001151760"/>
    </source>
</evidence>
<name>A0ABQ5IYV9_9ASTR</name>
<evidence type="ECO:0000313" key="2">
    <source>
        <dbReference type="EMBL" id="GJU04880.1"/>
    </source>
</evidence>
<dbReference type="Pfam" id="PF00646">
    <property type="entry name" value="F-box"/>
    <property type="match status" value="1"/>
</dbReference>
<dbReference type="Proteomes" id="UP001151760">
    <property type="component" value="Unassembled WGS sequence"/>
</dbReference>